<evidence type="ECO:0000313" key="2">
    <source>
        <dbReference type="EMBL" id="KAL3419490.1"/>
    </source>
</evidence>
<feature type="compositionally biased region" description="Basic and acidic residues" evidence="1">
    <location>
        <begin position="1"/>
        <end position="19"/>
    </location>
</feature>
<sequence length="327" mass="37429">MMATTKRSDDNNIVARDDQSSSSDDFSGDTFSIDSSITAYRIENGRRYHAYKDGTYWAPNDDRQNENLDISHHKYLLLLDGKLLLAPIRKDIKRVLDLGTGTGIWAIDFADEYPDAEIIGTDLSPIQPEMVPPNCRFEIDDARDEWTYPRDYFDLIHIRSLFGSIRDWPALYGQIYRHLKPGAFFEQMEVSIQFKSDDGTVTPGSPLRRWSTTFTKAGEMTGQSFAICETMTEAIKASGFVNVVETVYKAPLGGWPRDPKLRDLGRWGLLSFQQGIEGYAMALLTRVYQWNPTEVQVFLAEVRTALYDRSVHPYHEIRVVYAQKPDR</sequence>
<dbReference type="Proteomes" id="UP001629113">
    <property type="component" value="Unassembled WGS sequence"/>
</dbReference>
<dbReference type="SUPFAM" id="SSF53335">
    <property type="entry name" value="S-adenosyl-L-methionine-dependent methyltransferases"/>
    <property type="match status" value="1"/>
</dbReference>
<dbReference type="InterPro" id="IPR029063">
    <property type="entry name" value="SAM-dependent_MTases_sf"/>
</dbReference>
<reference evidence="2 3" key="1">
    <citation type="submission" date="2024-06" db="EMBL/GenBank/DDBJ databases">
        <title>Complete genome of Phlyctema vagabunda strain 19-DSS-EL-015.</title>
        <authorList>
            <person name="Fiorenzani C."/>
        </authorList>
    </citation>
    <scope>NUCLEOTIDE SEQUENCE [LARGE SCALE GENOMIC DNA]</scope>
    <source>
        <strain evidence="2 3">19-DSS-EL-015</strain>
    </source>
</reference>
<feature type="region of interest" description="Disordered" evidence="1">
    <location>
        <begin position="1"/>
        <end position="27"/>
    </location>
</feature>
<accession>A0ABR4P873</accession>
<evidence type="ECO:0000256" key="1">
    <source>
        <dbReference type="SAM" id="MobiDB-lite"/>
    </source>
</evidence>
<proteinExistence type="predicted"/>
<dbReference type="PANTHER" id="PTHR43591:SF10">
    <property type="entry name" value="ABC TRANSMEMBRANE TYPE-1 DOMAIN-CONTAINING PROTEIN-RELATED"/>
    <property type="match status" value="1"/>
</dbReference>
<keyword evidence="3" id="KW-1185">Reference proteome</keyword>
<organism evidence="2 3">
    <name type="scientific">Phlyctema vagabunda</name>
    <dbReference type="NCBI Taxonomy" id="108571"/>
    <lineage>
        <taxon>Eukaryota</taxon>
        <taxon>Fungi</taxon>
        <taxon>Dikarya</taxon>
        <taxon>Ascomycota</taxon>
        <taxon>Pezizomycotina</taxon>
        <taxon>Leotiomycetes</taxon>
        <taxon>Helotiales</taxon>
        <taxon>Dermateaceae</taxon>
        <taxon>Phlyctema</taxon>
    </lineage>
</organism>
<dbReference type="EMBL" id="JBFCZG010000008">
    <property type="protein sequence ID" value="KAL3419490.1"/>
    <property type="molecule type" value="Genomic_DNA"/>
</dbReference>
<dbReference type="Gene3D" id="3.40.50.150">
    <property type="entry name" value="Vaccinia Virus protein VP39"/>
    <property type="match status" value="1"/>
</dbReference>
<dbReference type="PANTHER" id="PTHR43591">
    <property type="entry name" value="METHYLTRANSFERASE"/>
    <property type="match status" value="1"/>
</dbReference>
<evidence type="ECO:0000313" key="3">
    <source>
        <dbReference type="Proteomes" id="UP001629113"/>
    </source>
</evidence>
<protein>
    <submittedName>
        <fullName evidence="2">mRNA 3'-end-processing protein yth1</fullName>
    </submittedName>
</protein>
<dbReference type="CDD" id="cd02440">
    <property type="entry name" value="AdoMet_MTases"/>
    <property type="match status" value="1"/>
</dbReference>
<name>A0ABR4P873_9HELO</name>
<comment type="caution">
    <text evidence="2">The sequence shown here is derived from an EMBL/GenBank/DDBJ whole genome shotgun (WGS) entry which is preliminary data.</text>
</comment>
<gene>
    <name evidence="2" type="ORF">PVAG01_09712</name>
</gene>
<dbReference type="Pfam" id="PF13489">
    <property type="entry name" value="Methyltransf_23"/>
    <property type="match status" value="1"/>
</dbReference>